<accession>A0A1H4H5G6</accession>
<evidence type="ECO:0000259" key="1">
    <source>
        <dbReference type="Pfam" id="PF00816"/>
    </source>
</evidence>
<name>A0A1H4H5G6_9BURK</name>
<dbReference type="AlphaFoldDB" id="A0A1H4H5G6"/>
<keyword evidence="2" id="KW-0238">DNA-binding</keyword>
<reference evidence="3" key="1">
    <citation type="submission" date="2016-10" db="EMBL/GenBank/DDBJ databases">
        <authorList>
            <person name="Varghese N."/>
            <person name="Submissions S."/>
        </authorList>
    </citation>
    <scope>NUCLEOTIDE SEQUENCE [LARGE SCALE GENOMIC DNA]</scope>
    <source>
        <strain evidence="3">LMG 24000</strain>
    </source>
</reference>
<dbReference type="OrthoDB" id="8966769at2"/>
<dbReference type="Pfam" id="PF00816">
    <property type="entry name" value="Histone_HNS"/>
    <property type="match status" value="1"/>
</dbReference>
<evidence type="ECO:0000313" key="2">
    <source>
        <dbReference type="EMBL" id="SEB16976.1"/>
    </source>
</evidence>
<sequence>MMEREEQRMFDADGEARDRLIVWIRRRMEEYGITMTDLAAALEADAAALKAPMYRDAYGNTWDGEGDRPEWLTRAIHAGQNIDHFRC</sequence>
<dbReference type="InterPro" id="IPR037150">
    <property type="entry name" value="H-NS_C_dom_sf"/>
</dbReference>
<protein>
    <submittedName>
        <fullName evidence="2">DNA-binding protein H-NS</fullName>
    </submittedName>
</protein>
<organism evidence="2 3">
    <name type="scientific">Paraburkholderia sartisoli</name>
    <dbReference type="NCBI Taxonomy" id="83784"/>
    <lineage>
        <taxon>Bacteria</taxon>
        <taxon>Pseudomonadati</taxon>
        <taxon>Pseudomonadota</taxon>
        <taxon>Betaproteobacteria</taxon>
        <taxon>Burkholderiales</taxon>
        <taxon>Burkholderiaceae</taxon>
        <taxon>Paraburkholderia</taxon>
    </lineage>
</organism>
<dbReference type="STRING" id="83784.SAMN05192564_107244"/>
<evidence type="ECO:0000313" key="3">
    <source>
        <dbReference type="Proteomes" id="UP000198638"/>
    </source>
</evidence>
<dbReference type="RefSeq" id="WP_090536063.1">
    <property type="nucleotide sequence ID" value="NZ_FNRQ01000007.1"/>
</dbReference>
<dbReference type="Gene3D" id="4.10.430.10">
    <property type="entry name" value="Histone-like protein H-NS, C-terminal domain"/>
    <property type="match status" value="1"/>
</dbReference>
<dbReference type="InterPro" id="IPR027444">
    <property type="entry name" value="H-NS_C_dom"/>
</dbReference>
<dbReference type="Proteomes" id="UP000198638">
    <property type="component" value="Unassembled WGS sequence"/>
</dbReference>
<proteinExistence type="predicted"/>
<dbReference type="EMBL" id="FNRQ01000007">
    <property type="protein sequence ID" value="SEB16976.1"/>
    <property type="molecule type" value="Genomic_DNA"/>
</dbReference>
<gene>
    <name evidence="2" type="ORF">SAMN05192564_107244</name>
</gene>
<dbReference type="GO" id="GO:0003677">
    <property type="term" value="F:DNA binding"/>
    <property type="evidence" value="ECO:0007669"/>
    <property type="project" value="UniProtKB-KW"/>
</dbReference>
<keyword evidence="3" id="KW-1185">Reference proteome</keyword>
<dbReference type="SUPFAM" id="SSF81273">
    <property type="entry name" value="H-NS histone-like proteins"/>
    <property type="match status" value="1"/>
</dbReference>
<feature type="domain" description="DNA-binding protein H-NS-like C-terminal" evidence="1">
    <location>
        <begin position="52"/>
        <end position="86"/>
    </location>
</feature>